<dbReference type="InParanoid" id="A0A7M6UW86"/>
<dbReference type="KEGG" id="nvi:100463130"/>
<feature type="transmembrane region" description="Helical" evidence="10">
    <location>
        <begin position="66"/>
        <end position="84"/>
    </location>
</feature>
<dbReference type="GO" id="GO:0004984">
    <property type="term" value="F:olfactory receptor activity"/>
    <property type="evidence" value="ECO:0007669"/>
    <property type="project" value="InterPro"/>
</dbReference>
<keyword evidence="6 10" id="KW-1133">Transmembrane helix</keyword>
<keyword evidence="5 10" id="KW-0552">Olfaction</keyword>
<dbReference type="Proteomes" id="UP000002358">
    <property type="component" value="Chromosome 4"/>
</dbReference>
<evidence type="ECO:0000256" key="4">
    <source>
        <dbReference type="ARBA" id="ARBA00022692"/>
    </source>
</evidence>
<evidence type="ECO:0000256" key="3">
    <source>
        <dbReference type="ARBA" id="ARBA00022606"/>
    </source>
</evidence>
<dbReference type="EnsemblMetazoa" id="NM_001190634">
    <property type="protein sequence ID" value="NP_001177563"/>
    <property type="gene ID" value="GeneID_100463130"/>
</dbReference>
<dbReference type="PANTHER" id="PTHR21137">
    <property type="entry name" value="ODORANT RECEPTOR"/>
    <property type="match status" value="1"/>
</dbReference>
<reference evidence="11" key="1">
    <citation type="submission" date="2021-01" db="UniProtKB">
        <authorList>
            <consortium name="EnsemblMetazoa"/>
        </authorList>
    </citation>
    <scope>IDENTIFICATION</scope>
</reference>
<feature type="transmembrane region" description="Helical" evidence="10">
    <location>
        <begin position="34"/>
        <end position="54"/>
    </location>
</feature>
<evidence type="ECO:0000256" key="2">
    <source>
        <dbReference type="ARBA" id="ARBA00022475"/>
    </source>
</evidence>
<keyword evidence="8 10" id="KW-0675">Receptor</keyword>
<evidence type="ECO:0000256" key="8">
    <source>
        <dbReference type="ARBA" id="ARBA00023170"/>
    </source>
</evidence>
<evidence type="ECO:0000256" key="1">
    <source>
        <dbReference type="ARBA" id="ARBA00004651"/>
    </source>
</evidence>
<keyword evidence="12" id="KW-1185">Reference proteome</keyword>
<dbReference type="OrthoDB" id="7546827at2759"/>
<dbReference type="GO" id="GO:0007165">
    <property type="term" value="P:signal transduction"/>
    <property type="evidence" value="ECO:0007669"/>
    <property type="project" value="UniProtKB-KW"/>
</dbReference>
<evidence type="ECO:0000313" key="11">
    <source>
        <dbReference type="EnsemblMetazoa" id="NP_001177563"/>
    </source>
</evidence>
<dbReference type="Pfam" id="PF02949">
    <property type="entry name" value="7tm_6"/>
    <property type="match status" value="1"/>
</dbReference>
<keyword evidence="3 10" id="KW-0716">Sensory transduction</keyword>
<dbReference type="PANTHER" id="PTHR21137:SF35">
    <property type="entry name" value="ODORANT RECEPTOR 19A-RELATED"/>
    <property type="match status" value="1"/>
</dbReference>
<organism evidence="11 12">
    <name type="scientific">Nasonia vitripennis</name>
    <name type="common">Parasitic wasp</name>
    <dbReference type="NCBI Taxonomy" id="7425"/>
    <lineage>
        <taxon>Eukaryota</taxon>
        <taxon>Metazoa</taxon>
        <taxon>Ecdysozoa</taxon>
        <taxon>Arthropoda</taxon>
        <taxon>Hexapoda</taxon>
        <taxon>Insecta</taxon>
        <taxon>Pterygota</taxon>
        <taxon>Neoptera</taxon>
        <taxon>Endopterygota</taxon>
        <taxon>Hymenoptera</taxon>
        <taxon>Apocrita</taxon>
        <taxon>Proctotrupomorpha</taxon>
        <taxon>Chalcidoidea</taxon>
        <taxon>Pteromalidae</taxon>
        <taxon>Pteromalinae</taxon>
        <taxon>Nasonia</taxon>
    </lineage>
</organism>
<comment type="subcellular location">
    <subcellularLocation>
        <location evidence="1 10">Cell membrane</location>
        <topology evidence="1 10">Multi-pass membrane protein</topology>
    </subcellularLocation>
</comment>
<keyword evidence="4 10" id="KW-0812">Transmembrane</keyword>
<dbReference type="GeneID" id="100463130"/>
<evidence type="ECO:0000256" key="9">
    <source>
        <dbReference type="ARBA" id="ARBA00023224"/>
    </source>
</evidence>
<dbReference type="GO" id="GO:0005549">
    <property type="term" value="F:odorant binding"/>
    <property type="evidence" value="ECO:0007669"/>
    <property type="project" value="InterPro"/>
</dbReference>
<feature type="transmembrane region" description="Helical" evidence="10">
    <location>
        <begin position="123"/>
        <end position="144"/>
    </location>
</feature>
<evidence type="ECO:0000256" key="7">
    <source>
        <dbReference type="ARBA" id="ARBA00023136"/>
    </source>
</evidence>
<protein>
    <recommendedName>
        <fullName evidence="10">Odorant receptor</fullName>
    </recommendedName>
</protein>
<feature type="transmembrane region" description="Helical" evidence="10">
    <location>
        <begin position="300"/>
        <end position="318"/>
    </location>
</feature>
<dbReference type="InterPro" id="IPR004117">
    <property type="entry name" value="7tm6_olfct_rcpt"/>
</dbReference>
<sequence length="405" mass="46859">MTLINSHYFKLNKLLLTFCGLWPYQTKLKRRINYTTFAIITLSMIFSLAGGIQSELNTGFMNISESIIALLFFSTGFLKCTIFYNQRNQLKILYEQTAHDLKKMTHHLERDILQAFLLEARNFNVVSLVYSIPIYIVFAIATYLPQVFGFTNESAKYELHFFLYYKPMIIHESVQDLQVLIHATISTIYVGSAYLCVSATYISSVKHVCALFEIARYRLKNVIVDHSNNNRRGLMKNASVISNLIKVIDIHEKALRGVQRIDNVFNASLFILEVTALSAVTILIFHLNYHQGNFRQMTRYSTILSAFVSYLFFCNWFGEQVIQSCNDIRETAYNVNWYNMSLRARMFVLMIMQRTLKPVHLTAGTVVILSMENFSAFLKTAWSFGTLLLTTQKPSPKENSIFFEY</sequence>
<keyword evidence="2" id="KW-1003">Cell membrane</keyword>
<feature type="transmembrane region" description="Helical" evidence="10">
    <location>
        <begin position="264"/>
        <end position="288"/>
    </location>
</feature>
<evidence type="ECO:0000313" key="12">
    <source>
        <dbReference type="Proteomes" id="UP000002358"/>
    </source>
</evidence>
<proteinExistence type="inferred from homology"/>
<comment type="similarity">
    <text evidence="10">Belongs to the insect chemoreceptor superfamily. Heteromeric odorant receptor channel (TC 1.A.69) family.</text>
</comment>
<keyword evidence="7 10" id="KW-0472">Membrane</keyword>
<evidence type="ECO:0000256" key="6">
    <source>
        <dbReference type="ARBA" id="ARBA00022989"/>
    </source>
</evidence>
<accession>A0A7M6UW86</accession>
<comment type="caution">
    <text evidence="10">Lacks conserved residue(s) required for the propagation of feature annotation.</text>
</comment>
<dbReference type="GO" id="GO:0005886">
    <property type="term" value="C:plasma membrane"/>
    <property type="evidence" value="ECO:0007669"/>
    <property type="project" value="UniProtKB-SubCell"/>
</dbReference>
<dbReference type="CTD" id="100463130"/>
<name>A0A7M6UW86_NASVI</name>
<dbReference type="RefSeq" id="NP_001177563.1">
    <property type="nucleotide sequence ID" value="NM_001190634.1"/>
</dbReference>
<evidence type="ECO:0000256" key="10">
    <source>
        <dbReference type="RuleBase" id="RU351113"/>
    </source>
</evidence>
<dbReference type="SMR" id="A0A7M6UW86"/>
<dbReference type="AlphaFoldDB" id="A0A7M6UW86"/>
<keyword evidence="9 10" id="KW-0807">Transducer</keyword>
<evidence type="ECO:0000256" key="5">
    <source>
        <dbReference type="ARBA" id="ARBA00022725"/>
    </source>
</evidence>